<organism evidence="1 2">
    <name type="scientific">Lacrimispora xylanolytica</name>
    <dbReference type="NCBI Taxonomy" id="29375"/>
    <lineage>
        <taxon>Bacteria</taxon>
        <taxon>Bacillati</taxon>
        <taxon>Bacillota</taxon>
        <taxon>Clostridia</taxon>
        <taxon>Lachnospirales</taxon>
        <taxon>Lachnospiraceae</taxon>
        <taxon>Lacrimispora</taxon>
    </lineage>
</organism>
<reference evidence="1" key="1">
    <citation type="submission" date="2022-11" db="EMBL/GenBank/DDBJ databases">
        <title>Lacrimispora xylanolytica sy1, complete genome.</title>
        <authorList>
            <person name="Choi S."/>
        </authorList>
    </citation>
    <scope>NUCLEOTIDE SEQUENCE</scope>
    <source>
        <strain evidence="1">Sy1</strain>
    </source>
</reference>
<sequence length="62" mass="6976">MKMEKDHMEFFGTVCYHVITNKEPVTITAKSGGYGGRDERKDYERSAFCSRSHADTTSSGSH</sequence>
<evidence type="ECO:0000313" key="2">
    <source>
        <dbReference type="Proteomes" id="UP001163115"/>
    </source>
</evidence>
<proteinExistence type="predicted"/>
<protein>
    <recommendedName>
        <fullName evidence="3">Transposon-encoded protein TnpW</fullName>
    </recommendedName>
</protein>
<name>A0ABY7ACN0_9FIRM</name>
<dbReference type="EMBL" id="CP113524">
    <property type="protein sequence ID" value="WAJ24457.1"/>
    <property type="molecule type" value="Genomic_DNA"/>
</dbReference>
<evidence type="ECO:0008006" key="3">
    <source>
        <dbReference type="Google" id="ProtNLM"/>
    </source>
</evidence>
<gene>
    <name evidence="1" type="ORF">OW255_02720</name>
</gene>
<accession>A0ABY7ACN0</accession>
<dbReference type="RefSeq" id="WP_268115562.1">
    <property type="nucleotide sequence ID" value="NZ_CP113524.1"/>
</dbReference>
<keyword evidence="2" id="KW-1185">Reference proteome</keyword>
<dbReference type="Proteomes" id="UP001163115">
    <property type="component" value="Chromosome"/>
</dbReference>
<evidence type="ECO:0000313" key="1">
    <source>
        <dbReference type="EMBL" id="WAJ24457.1"/>
    </source>
</evidence>